<feature type="region of interest" description="Disordered" evidence="1">
    <location>
        <begin position="1"/>
        <end position="36"/>
    </location>
</feature>
<dbReference type="AlphaFoldDB" id="E9D3U6"/>
<evidence type="ECO:0000256" key="1">
    <source>
        <dbReference type="SAM" id="MobiDB-lite"/>
    </source>
</evidence>
<name>E9D3U6_COCPS</name>
<evidence type="ECO:0000313" key="2">
    <source>
        <dbReference type="EMBL" id="EFW18739.1"/>
    </source>
</evidence>
<proteinExistence type="predicted"/>
<reference evidence="3" key="2">
    <citation type="submission" date="2010-03" db="EMBL/GenBank/DDBJ databases">
        <title>The genome sequence of Coccidioides posadasii strain Silveira.</title>
        <authorList>
            <consortium name="The Broad Institute Genome Sequencing Center for Infectious Disease"/>
            <person name="Neafsey D."/>
            <person name="Orbach M."/>
            <person name="Henn M.R."/>
            <person name="Cole G.T."/>
            <person name="Galgiani J."/>
            <person name="Gardner M.J."/>
            <person name="Kirkland T.N."/>
            <person name="Taylor J.W."/>
            <person name="Young S.K."/>
            <person name="Zeng Q."/>
            <person name="Koehrsen M."/>
            <person name="Alvarado L."/>
            <person name="Berlin A."/>
            <person name="Borenstein D."/>
            <person name="Chapman S.B."/>
            <person name="Chen Z."/>
            <person name="Engels R."/>
            <person name="Freedman E."/>
            <person name="Gellesch M."/>
            <person name="Goldberg J."/>
            <person name="Griggs A."/>
            <person name="Gujja S."/>
            <person name="Heilman E."/>
            <person name="Heiman D."/>
            <person name="Howarth C."/>
            <person name="Jen D."/>
            <person name="Larson L."/>
            <person name="Mehta T."/>
            <person name="Neiman D."/>
            <person name="Park D."/>
            <person name="Pearson M."/>
            <person name="Richards J."/>
            <person name="Roberts A."/>
            <person name="Saif S."/>
            <person name="Shea T."/>
            <person name="Shenoy N."/>
            <person name="Sisk P."/>
            <person name="Stolte C."/>
            <person name="Sykes S."/>
            <person name="Walk T."/>
            <person name="White J."/>
            <person name="Yandava C."/>
            <person name="Haas B."/>
            <person name="Nusbaum C."/>
            <person name="Birren B."/>
        </authorList>
    </citation>
    <scope>NUCLEOTIDE SEQUENCE [LARGE SCALE GENOMIC DNA]</scope>
    <source>
        <strain evidence="3">RMSCC 757 / Silveira</strain>
    </source>
</reference>
<dbReference type="OMA" id="RVPNTYS"/>
<protein>
    <submittedName>
        <fullName evidence="2">Uncharacterized protein</fullName>
    </submittedName>
</protein>
<dbReference type="Proteomes" id="UP000002497">
    <property type="component" value="Unassembled WGS sequence"/>
</dbReference>
<keyword evidence="3" id="KW-1185">Reference proteome</keyword>
<organism evidence="3">
    <name type="scientific">Coccidioides posadasii (strain RMSCC 757 / Silveira)</name>
    <name type="common">Valley fever fungus</name>
    <dbReference type="NCBI Taxonomy" id="443226"/>
    <lineage>
        <taxon>Eukaryota</taxon>
        <taxon>Fungi</taxon>
        <taxon>Dikarya</taxon>
        <taxon>Ascomycota</taxon>
        <taxon>Pezizomycotina</taxon>
        <taxon>Eurotiomycetes</taxon>
        <taxon>Eurotiomycetidae</taxon>
        <taxon>Onygenales</taxon>
        <taxon>Onygenaceae</taxon>
        <taxon>Coccidioides</taxon>
    </lineage>
</organism>
<reference evidence="3" key="1">
    <citation type="journal article" date="2010" name="Genome Res.">
        <title>Population genomic sequencing of Coccidioides fungi reveals recent hybridization and transposon control.</title>
        <authorList>
            <person name="Neafsey D.E."/>
            <person name="Barker B.M."/>
            <person name="Sharpton T.J."/>
            <person name="Stajich J.E."/>
            <person name="Park D.J."/>
            <person name="Whiston E."/>
            <person name="Hung C.-Y."/>
            <person name="McMahan C."/>
            <person name="White J."/>
            <person name="Sykes S."/>
            <person name="Heiman D."/>
            <person name="Young S."/>
            <person name="Zeng Q."/>
            <person name="Abouelleil A."/>
            <person name="Aftuck L."/>
            <person name="Bessette D."/>
            <person name="Brown A."/>
            <person name="FitzGerald M."/>
            <person name="Lui A."/>
            <person name="Macdonald J.P."/>
            <person name="Priest M."/>
            <person name="Orbach M.J."/>
            <person name="Galgiani J.N."/>
            <person name="Kirkland T.N."/>
            <person name="Cole G.T."/>
            <person name="Birren B.W."/>
            <person name="Henn M.R."/>
            <person name="Taylor J.W."/>
            <person name="Rounsley S.D."/>
        </authorList>
    </citation>
    <scope>NUCLEOTIDE SEQUENCE [LARGE SCALE GENOMIC DNA]</scope>
    <source>
        <strain evidence="3">RMSCC 757 / Silveira</strain>
    </source>
</reference>
<dbReference type="EMBL" id="GL636491">
    <property type="protein sequence ID" value="EFW18739.1"/>
    <property type="molecule type" value="Genomic_DNA"/>
</dbReference>
<evidence type="ECO:0000313" key="3">
    <source>
        <dbReference type="Proteomes" id="UP000002497"/>
    </source>
</evidence>
<accession>E9D3U6</accession>
<sequence length="130" mass="14467">MTARDHAAKPPIKVPSSRKKPMRPRDAPTGRLPRHGENACWLRAPSVVGAGSTIIRILCYEIPPPQEEGSGTNPGYIGISNVIFGLVACQPSRVPNTYSDLKLFREYAKREKVENRQGAVKGYDKRRLKK</sequence>
<dbReference type="HOGENOM" id="CLU_1937976_0_0_1"/>
<dbReference type="VEuPathDB" id="FungiDB:CPSG_04285"/>
<gene>
    <name evidence="2" type="ORF">CPSG_04285</name>
</gene>